<evidence type="ECO:0000259" key="12">
    <source>
        <dbReference type="Pfam" id="PF01435"/>
    </source>
</evidence>
<organism evidence="13 14">
    <name type="scientific">Psychrilyobacter piezotolerans</name>
    <dbReference type="NCBI Taxonomy" id="2293438"/>
    <lineage>
        <taxon>Bacteria</taxon>
        <taxon>Fusobacteriati</taxon>
        <taxon>Fusobacteriota</taxon>
        <taxon>Fusobacteriia</taxon>
        <taxon>Fusobacteriales</taxon>
        <taxon>Fusobacteriaceae</taxon>
        <taxon>Psychrilyobacter</taxon>
    </lineage>
</organism>
<feature type="transmembrane region" description="Helical" evidence="11">
    <location>
        <begin position="21"/>
        <end position="41"/>
    </location>
</feature>
<dbReference type="RefSeq" id="WP_114642725.1">
    <property type="nucleotide sequence ID" value="NZ_JAACIO010000017.1"/>
</dbReference>
<evidence type="ECO:0000256" key="6">
    <source>
        <dbReference type="ARBA" id="ARBA00022833"/>
    </source>
</evidence>
<evidence type="ECO:0000256" key="1">
    <source>
        <dbReference type="ARBA" id="ARBA00022475"/>
    </source>
</evidence>
<keyword evidence="14" id="KW-1185">Reference proteome</keyword>
<evidence type="ECO:0000256" key="10">
    <source>
        <dbReference type="RuleBase" id="RU003983"/>
    </source>
</evidence>
<dbReference type="PANTHER" id="PTHR43221:SF3">
    <property type="entry name" value="SLL1280 PROTEIN"/>
    <property type="match status" value="1"/>
</dbReference>
<evidence type="ECO:0000313" key="13">
    <source>
        <dbReference type="EMBL" id="REI40626.1"/>
    </source>
</evidence>
<keyword evidence="1" id="KW-1003">Cell membrane</keyword>
<evidence type="ECO:0000256" key="3">
    <source>
        <dbReference type="ARBA" id="ARBA00022692"/>
    </source>
</evidence>
<evidence type="ECO:0000256" key="7">
    <source>
        <dbReference type="ARBA" id="ARBA00022989"/>
    </source>
</evidence>
<protein>
    <recommendedName>
        <fullName evidence="12">Peptidase M48 domain-containing protein</fullName>
    </recommendedName>
</protein>
<dbReference type="Pfam" id="PF01435">
    <property type="entry name" value="Peptidase_M48"/>
    <property type="match status" value="2"/>
</dbReference>
<evidence type="ECO:0000256" key="11">
    <source>
        <dbReference type="SAM" id="Phobius"/>
    </source>
</evidence>
<dbReference type="Proteomes" id="UP000263486">
    <property type="component" value="Unassembled WGS sequence"/>
</dbReference>
<feature type="domain" description="Peptidase M48" evidence="12">
    <location>
        <begin position="181"/>
        <end position="233"/>
    </location>
</feature>
<keyword evidence="3 11" id="KW-0812">Transmembrane</keyword>
<dbReference type="PANTHER" id="PTHR43221">
    <property type="entry name" value="PROTEASE HTPX"/>
    <property type="match status" value="1"/>
</dbReference>
<reference evidence="13 14" key="1">
    <citation type="submission" date="2018-08" db="EMBL/GenBank/DDBJ databases">
        <title>Draft genome sequence of Psychrilyobacter sp. strain SD5 isolated from Black Sea water.</title>
        <authorList>
            <person name="Yadav S."/>
            <person name="Villanueva L."/>
            <person name="Damste J.S.S."/>
        </authorList>
    </citation>
    <scope>NUCLEOTIDE SEQUENCE [LARGE SCALE GENOMIC DNA]</scope>
    <source>
        <strain evidence="13 14">SD5</strain>
    </source>
</reference>
<accession>A0ABX9KFP8</accession>
<keyword evidence="5 10" id="KW-0378">Hydrolase</keyword>
<comment type="cofactor">
    <cofactor evidence="10">
        <name>Zn(2+)</name>
        <dbReference type="ChEBI" id="CHEBI:29105"/>
    </cofactor>
    <text evidence="10">Binds 1 zinc ion per subunit.</text>
</comment>
<evidence type="ECO:0000256" key="2">
    <source>
        <dbReference type="ARBA" id="ARBA00022670"/>
    </source>
</evidence>
<sequence length="345" mass="39235">MIVKILNHFRLTWRLVEDRRVNKWLKVFLVFIPLAYVFLPFPPDDFLPLLGLLDDLLLLTVTTILFVEMCPETVVREHKLALTGLFPSARSINLEDYRCKTENRDLALGFIFAVVILLLGGYLAGVLFLLIFGMGYITSNLKRKEILANAVQIGPHQRPDLYEALEEVQKLLPPVKIDLFINQNPVMNAYTFGYGEPYTVVLTSSLVEKLSKTEIKAVIGHEMGHILFGHVRIIGLMSTQFGLGRLFFYKWSRSCEYSADSVALIASRGDLIPLTSSLLKLAWGLDDSVDVEEFLAQLDGDSGTLSMEVFSTHPFMNNRIKSLILLARQKEFREKMKHMDPRDLP</sequence>
<dbReference type="Gene3D" id="3.30.2010.10">
    <property type="entry name" value="Metalloproteases ('zincins'), catalytic domain"/>
    <property type="match status" value="1"/>
</dbReference>
<feature type="transmembrane region" description="Helical" evidence="11">
    <location>
        <begin position="47"/>
        <end position="67"/>
    </location>
</feature>
<gene>
    <name evidence="13" type="ORF">DYH56_09985</name>
</gene>
<evidence type="ECO:0000256" key="9">
    <source>
        <dbReference type="ARBA" id="ARBA00023136"/>
    </source>
</evidence>
<name>A0ABX9KFP8_9FUSO</name>
<evidence type="ECO:0000256" key="8">
    <source>
        <dbReference type="ARBA" id="ARBA00023049"/>
    </source>
</evidence>
<keyword evidence="2 10" id="KW-0645">Protease</keyword>
<feature type="domain" description="Peptidase M48" evidence="12">
    <location>
        <begin position="243"/>
        <end position="323"/>
    </location>
</feature>
<comment type="similarity">
    <text evidence="10">Belongs to the peptidase M48 family.</text>
</comment>
<keyword evidence="4" id="KW-0479">Metal-binding</keyword>
<keyword evidence="8 10" id="KW-0482">Metalloprotease</keyword>
<keyword evidence="7 11" id="KW-1133">Transmembrane helix</keyword>
<dbReference type="InterPro" id="IPR050083">
    <property type="entry name" value="HtpX_protease"/>
</dbReference>
<comment type="caution">
    <text evidence="13">The sequence shown here is derived from an EMBL/GenBank/DDBJ whole genome shotgun (WGS) entry which is preliminary data.</text>
</comment>
<dbReference type="EMBL" id="QUAJ01000017">
    <property type="protein sequence ID" value="REI40626.1"/>
    <property type="molecule type" value="Genomic_DNA"/>
</dbReference>
<feature type="transmembrane region" description="Helical" evidence="11">
    <location>
        <begin position="106"/>
        <end position="137"/>
    </location>
</feature>
<dbReference type="CDD" id="cd07325">
    <property type="entry name" value="M48_Ste24p_like"/>
    <property type="match status" value="1"/>
</dbReference>
<keyword evidence="6 10" id="KW-0862">Zinc</keyword>
<evidence type="ECO:0000256" key="4">
    <source>
        <dbReference type="ARBA" id="ARBA00022723"/>
    </source>
</evidence>
<proteinExistence type="inferred from homology"/>
<evidence type="ECO:0000313" key="14">
    <source>
        <dbReference type="Proteomes" id="UP000263486"/>
    </source>
</evidence>
<keyword evidence="9 11" id="KW-0472">Membrane</keyword>
<evidence type="ECO:0000256" key="5">
    <source>
        <dbReference type="ARBA" id="ARBA00022801"/>
    </source>
</evidence>
<dbReference type="InterPro" id="IPR001915">
    <property type="entry name" value="Peptidase_M48"/>
</dbReference>